<feature type="region of interest" description="Disordered" evidence="1">
    <location>
        <begin position="152"/>
        <end position="173"/>
    </location>
</feature>
<evidence type="ECO:0000256" key="1">
    <source>
        <dbReference type="SAM" id="MobiDB-lite"/>
    </source>
</evidence>
<gene>
    <name evidence="3" type="ORF">Agub_g12895</name>
</gene>
<evidence type="ECO:0000313" key="4">
    <source>
        <dbReference type="Proteomes" id="UP001054857"/>
    </source>
</evidence>
<comment type="caution">
    <text evidence="3">The sequence shown here is derived from an EMBL/GenBank/DDBJ whole genome shotgun (WGS) entry which is preliminary data.</text>
</comment>
<keyword evidence="4" id="KW-1185">Reference proteome</keyword>
<reference evidence="3 4" key="1">
    <citation type="journal article" date="2021" name="Sci. Rep.">
        <title>Genome sequencing of the multicellular alga Astrephomene provides insights into convergent evolution of germ-soma differentiation.</title>
        <authorList>
            <person name="Yamashita S."/>
            <person name="Yamamoto K."/>
            <person name="Matsuzaki R."/>
            <person name="Suzuki S."/>
            <person name="Yamaguchi H."/>
            <person name="Hirooka S."/>
            <person name="Minakuchi Y."/>
            <person name="Miyagishima S."/>
            <person name="Kawachi M."/>
            <person name="Toyoda A."/>
            <person name="Nozaki H."/>
        </authorList>
    </citation>
    <scope>NUCLEOTIDE SEQUENCE [LARGE SCALE GENOMIC DNA]</scope>
    <source>
        <strain evidence="3 4">NIES-4017</strain>
    </source>
</reference>
<feature type="transmembrane region" description="Helical" evidence="2">
    <location>
        <begin position="129"/>
        <end position="147"/>
    </location>
</feature>
<name>A0AAD3HRV3_9CHLO</name>
<protein>
    <submittedName>
        <fullName evidence="3">Uncharacterized protein</fullName>
    </submittedName>
</protein>
<accession>A0AAD3HRV3</accession>
<feature type="transmembrane region" description="Helical" evidence="2">
    <location>
        <begin position="12"/>
        <end position="42"/>
    </location>
</feature>
<feature type="transmembrane region" description="Helical" evidence="2">
    <location>
        <begin position="95"/>
        <end position="117"/>
    </location>
</feature>
<proteinExistence type="predicted"/>
<feature type="compositionally biased region" description="Low complexity" evidence="1">
    <location>
        <begin position="272"/>
        <end position="283"/>
    </location>
</feature>
<keyword evidence="2" id="KW-0812">Transmembrane</keyword>
<dbReference type="EMBL" id="BMAR01000040">
    <property type="protein sequence ID" value="GFR50646.1"/>
    <property type="molecule type" value="Genomic_DNA"/>
</dbReference>
<evidence type="ECO:0000313" key="3">
    <source>
        <dbReference type="EMBL" id="GFR50646.1"/>
    </source>
</evidence>
<feature type="non-terminal residue" evidence="3">
    <location>
        <position position="1"/>
    </location>
</feature>
<organism evidence="3 4">
    <name type="scientific">Astrephomene gubernaculifera</name>
    <dbReference type="NCBI Taxonomy" id="47775"/>
    <lineage>
        <taxon>Eukaryota</taxon>
        <taxon>Viridiplantae</taxon>
        <taxon>Chlorophyta</taxon>
        <taxon>core chlorophytes</taxon>
        <taxon>Chlorophyceae</taxon>
        <taxon>CS clade</taxon>
        <taxon>Chlamydomonadales</taxon>
        <taxon>Astrephomenaceae</taxon>
        <taxon>Astrephomene</taxon>
    </lineage>
</organism>
<feature type="region of interest" description="Disordered" evidence="1">
    <location>
        <begin position="266"/>
        <end position="303"/>
    </location>
</feature>
<dbReference type="AlphaFoldDB" id="A0AAD3HRV3"/>
<dbReference type="Proteomes" id="UP001054857">
    <property type="component" value="Unassembled WGS sequence"/>
</dbReference>
<keyword evidence="2" id="KW-0472">Membrane</keyword>
<evidence type="ECO:0000256" key="2">
    <source>
        <dbReference type="SAM" id="Phobius"/>
    </source>
</evidence>
<sequence length="325" mass="34071">MSRLSRYLREHGVGCWLSFVLFAHKACNIALVFVGIAMLAYAGDIIATQQHPQPPQRQQYLQLQSTSQDVTTATLTSPAWPSWLPALHLPSLPPAALAFLVMGLLACLSAAAALGAAAVHSLALLNTHLVLLALLLAGQVCLAAAVASDDGGREGQPGAASNPHSTTSSSTVTYGSSSMYGSSSGSSKALKYGGVSSSASIRVQLRNALVAYEWADVVSATVELLSLLLGCLLHSAYVRAEEAAEDAEEALGLPDGEAAAPFLTSRRRADRQQQQQSPGGSRRTPLPQRVRRDDSWSRRMRDQYGVDTAGLSYDPLAGMAGGGGG</sequence>
<keyword evidence="2" id="KW-1133">Transmembrane helix</keyword>
<feature type="compositionally biased region" description="Basic and acidic residues" evidence="1">
    <location>
        <begin position="290"/>
        <end position="303"/>
    </location>
</feature>